<evidence type="ECO:0000313" key="5">
    <source>
        <dbReference type="Proteomes" id="UP000465622"/>
    </source>
</evidence>
<protein>
    <submittedName>
        <fullName evidence="3">Phosphoesterase</fullName>
    </submittedName>
</protein>
<dbReference type="RefSeq" id="WP_229481790.1">
    <property type="nucleotide sequence ID" value="NZ_AP022567.1"/>
</dbReference>
<dbReference type="SUPFAM" id="SSF48317">
    <property type="entry name" value="Acid phosphatase/Vanadium-dependent haloperoxidase"/>
    <property type="match status" value="1"/>
</dbReference>
<evidence type="ECO:0000313" key="4">
    <source>
        <dbReference type="EMBL" id="BDY29469.1"/>
    </source>
</evidence>
<dbReference type="InterPro" id="IPR036938">
    <property type="entry name" value="PAP2/HPO_sf"/>
</dbReference>
<proteinExistence type="predicted"/>
<keyword evidence="2" id="KW-1133">Transmembrane helix</keyword>
<evidence type="ECO:0000313" key="3">
    <source>
        <dbReference type="EMBL" id="BBX34494.1"/>
    </source>
</evidence>
<feature type="transmembrane region" description="Helical" evidence="2">
    <location>
        <begin position="45"/>
        <end position="64"/>
    </location>
</feature>
<feature type="region of interest" description="Disordered" evidence="1">
    <location>
        <begin position="182"/>
        <end position="201"/>
    </location>
</feature>
<keyword evidence="2" id="KW-0472">Membrane</keyword>
<accession>A0AAI8XLD3</accession>
<dbReference type="AlphaFoldDB" id="A0AAI8XLD3"/>
<dbReference type="Proteomes" id="UP001241092">
    <property type="component" value="Chromosome"/>
</dbReference>
<reference evidence="3" key="2">
    <citation type="submission" date="2020-02" db="EMBL/GenBank/DDBJ databases">
        <authorList>
            <person name="Matsumoto Y."/>
            <person name="Motooka D."/>
            <person name="Nakamura S."/>
        </authorList>
    </citation>
    <scope>NUCLEOTIDE SEQUENCE</scope>
    <source>
        <strain evidence="3">JCM 12375</strain>
    </source>
</reference>
<dbReference type="EMBL" id="AP027452">
    <property type="protein sequence ID" value="BDY29469.1"/>
    <property type="molecule type" value="Genomic_DNA"/>
</dbReference>
<dbReference type="Proteomes" id="UP000465622">
    <property type="component" value="Chromosome"/>
</dbReference>
<keyword evidence="5" id="KW-1185">Reference proteome</keyword>
<feature type="transmembrane region" description="Helical" evidence="2">
    <location>
        <begin position="71"/>
        <end position="90"/>
    </location>
</feature>
<name>A0AAI8XLD3_MYCME</name>
<dbReference type="Gene3D" id="1.20.144.10">
    <property type="entry name" value="Phosphatidic acid phosphatase type 2/haloperoxidase"/>
    <property type="match status" value="1"/>
</dbReference>
<dbReference type="EMBL" id="AP022567">
    <property type="protein sequence ID" value="BBX34494.1"/>
    <property type="molecule type" value="Genomic_DNA"/>
</dbReference>
<reference evidence="4" key="3">
    <citation type="submission" date="2023-03" db="EMBL/GenBank/DDBJ databases">
        <title>Draft genome sequence of a Mycolicibacterium mageritense strain H4_3_1 isolated from a hybrid biological-inorganic system reactor.</title>
        <authorList>
            <person name="Feng X."/>
            <person name="Kazama D."/>
            <person name="Sato K."/>
            <person name="Kobayashi H."/>
        </authorList>
    </citation>
    <scope>NUCLEOTIDE SEQUENCE</scope>
    <source>
        <strain evidence="4">H4_3_1</strain>
    </source>
</reference>
<evidence type="ECO:0000313" key="6">
    <source>
        <dbReference type="Proteomes" id="UP001241092"/>
    </source>
</evidence>
<gene>
    <name evidence="4" type="ORF">hbim_03407</name>
    <name evidence="3" type="ORF">MMAGJ_37760</name>
</gene>
<feature type="transmembrane region" description="Helical" evidence="2">
    <location>
        <begin position="110"/>
        <end position="143"/>
    </location>
</feature>
<evidence type="ECO:0000256" key="2">
    <source>
        <dbReference type="SAM" id="Phobius"/>
    </source>
</evidence>
<reference evidence="3 5" key="1">
    <citation type="journal article" date="2019" name="Emerg. Microbes Infect.">
        <title>Comprehensive subspecies identification of 175 nontuberculous mycobacteria species based on 7547 genomic profiles.</title>
        <authorList>
            <person name="Matsumoto Y."/>
            <person name="Kinjo T."/>
            <person name="Motooka D."/>
            <person name="Nabeya D."/>
            <person name="Jung N."/>
            <person name="Uechi K."/>
            <person name="Horii T."/>
            <person name="Iida T."/>
            <person name="Fujita J."/>
            <person name="Nakamura S."/>
        </authorList>
    </citation>
    <scope>NUCLEOTIDE SEQUENCE [LARGE SCALE GENOMIC DNA]</scope>
    <source>
        <strain evidence="3 5">JCM 12375</strain>
    </source>
</reference>
<sequence>MMRWWPPIGLAAMMLLGGVVGDGSTAVDDWFQRLGARMGQYRGDFLVFSYPPLVALVLLGVLVAVARRRQWWLMVAVAASPPLAIVVVQVCKRMFGREKGGSLAYPSGHTTFLVVVMGLLVVAAGAAAWSLIAAVSVSLLGMFGQSVTYHYFTDTVGATLLATAMVCVVALVARDVAGSASETSLSADPASPTVDSETNQT</sequence>
<feature type="transmembrane region" description="Helical" evidence="2">
    <location>
        <begin position="155"/>
        <end position="173"/>
    </location>
</feature>
<keyword evidence="2" id="KW-0812">Transmembrane</keyword>
<evidence type="ECO:0000256" key="1">
    <source>
        <dbReference type="SAM" id="MobiDB-lite"/>
    </source>
</evidence>
<organism evidence="4 6">
    <name type="scientific">Mycolicibacterium mageritense</name>
    <name type="common">Mycobacterium mageritense</name>
    <dbReference type="NCBI Taxonomy" id="53462"/>
    <lineage>
        <taxon>Bacteria</taxon>
        <taxon>Bacillati</taxon>
        <taxon>Actinomycetota</taxon>
        <taxon>Actinomycetes</taxon>
        <taxon>Mycobacteriales</taxon>
        <taxon>Mycobacteriaceae</taxon>
        <taxon>Mycolicibacterium</taxon>
    </lineage>
</organism>